<evidence type="ECO:0000313" key="3">
    <source>
        <dbReference type="Proteomes" id="UP000663844"/>
    </source>
</evidence>
<reference evidence="2" key="1">
    <citation type="submission" date="2021-02" db="EMBL/GenBank/DDBJ databases">
        <authorList>
            <person name="Nowell W R."/>
        </authorList>
    </citation>
    <scope>NUCLEOTIDE SEQUENCE</scope>
</reference>
<gene>
    <name evidence="2" type="ORF">OXD698_LOCUS53252</name>
</gene>
<dbReference type="EMBL" id="CAJOAZ010030228">
    <property type="protein sequence ID" value="CAF4431350.1"/>
    <property type="molecule type" value="Genomic_DNA"/>
</dbReference>
<feature type="non-terminal residue" evidence="2">
    <location>
        <position position="143"/>
    </location>
</feature>
<feature type="non-terminal residue" evidence="2">
    <location>
        <position position="1"/>
    </location>
</feature>
<name>A0A820R3J7_9BILA</name>
<feature type="region of interest" description="Disordered" evidence="1">
    <location>
        <begin position="40"/>
        <end position="74"/>
    </location>
</feature>
<organism evidence="2 3">
    <name type="scientific">Adineta steineri</name>
    <dbReference type="NCBI Taxonomy" id="433720"/>
    <lineage>
        <taxon>Eukaryota</taxon>
        <taxon>Metazoa</taxon>
        <taxon>Spiralia</taxon>
        <taxon>Gnathifera</taxon>
        <taxon>Rotifera</taxon>
        <taxon>Eurotatoria</taxon>
        <taxon>Bdelloidea</taxon>
        <taxon>Adinetida</taxon>
        <taxon>Adinetidae</taxon>
        <taxon>Adineta</taxon>
    </lineage>
</organism>
<accession>A0A820R3J7</accession>
<protein>
    <submittedName>
        <fullName evidence="2">Uncharacterized protein</fullName>
    </submittedName>
</protein>
<feature type="compositionally biased region" description="Low complexity" evidence="1">
    <location>
        <begin position="57"/>
        <end position="71"/>
    </location>
</feature>
<evidence type="ECO:0000256" key="1">
    <source>
        <dbReference type="SAM" id="MobiDB-lite"/>
    </source>
</evidence>
<proteinExistence type="predicted"/>
<evidence type="ECO:0000313" key="2">
    <source>
        <dbReference type="EMBL" id="CAF4431350.1"/>
    </source>
</evidence>
<comment type="caution">
    <text evidence="2">The sequence shown here is derived from an EMBL/GenBank/DDBJ whole genome shotgun (WGS) entry which is preliminary data.</text>
</comment>
<dbReference type="AlphaFoldDB" id="A0A820R3J7"/>
<sequence length="143" mass="16034">MKTNKDASRTSQCLLFAPAEYFEDNTTKIQLTRTLSSSFRINTNSNTSNETTDEPNSQAQQQSPTSFQQPANASTEISPTPLVYVLCVPISTELECEWRGVTHTISTNKVSTSILPLNTNWKTTTIFLLTQQTNNLDKFEDSF</sequence>
<dbReference type="Proteomes" id="UP000663844">
    <property type="component" value="Unassembled WGS sequence"/>
</dbReference>